<organism evidence="2">
    <name type="scientific">hydrothermal vent metagenome</name>
    <dbReference type="NCBI Taxonomy" id="652676"/>
    <lineage>
        <taxon>unclassified sequences</taxon>
        <taxon>metagenomes</taxon>
        <taxon>ecological metagenomes</taxon>
    </lineage>
</organism>
<dbReference type="Pfam" id="PF03334">
    <property type="entry name" value="PhaG_MnhG_YufB"/>
    <property type="match status" value="1"/>
</dbReference>
<dbReference type="InterPro" id="IPR005133">
    <property type="entry name" value="PhaG_MnhG_YufB"/>
</dbReference>
<gene>
    <name evidence="2" type="ORF">MNBD_ALPHA11-2490</name>
</gene>
<keyword evidence="1" id="KW-0472">Membrane</keyword>
<dbReference type="PANTHER" id="PTHR34703">
    <property type="entry name" value="ANTIPORTER SUBUNIT MNHG2-RELATED"/>
    <property type="match status" value="1"/>
</dbReference>
<feature type="transmembrane region" description="Helical" evidence="1">
    <location>
        <begin position="67"/>
        <end position="88"/>
    </location>
</feature>
<dbReference type="NCBIfam" id="NF009314">
    <property type="entry name" value="PRK12674.1-2"/>
    <property type="match status" value="1"/>
</dbReference>
<dbReference type="NCBIfam" id="TIGR01300">
    <property type="entry name" value="CPA3_mnhG_phaG"/>
    <property type="match status" value="1"/>
</dbReference>
<dbReference type="EMBL" id="UOEQ01000417">
    <property type="protein sequence ID" value="VAW22434.1"/>
    <property type="molecule type" value="Genomic_DNA"/>
</dbReference>
<proteinExistence type="predicted"/>
<evidence type="ECO:0000313" key="2">
    <source>
        <dbReference type="EMBL" id="VAW22434.1"/>
    </source>
</evidence>
<sequence length="112" mass="11901">MIVEIAYYFGGILLLIGALFSVVAAIGILRLPDLYTRMHAASKTGTMGAGLSFVAIAVVAFDGPVILRALVGFIFLILTAPVGAHLLARAACLAGYKPTDLTEINEYEEKMK</sequence>
<accession>A0A3B0UQL3</accession>
<evidence type="ECO:0000256" key="1">
    <source>
        <dbReference type="SAM" id="Phobius"/>
    </source>
</evidence>
<reference evidence="2" key="1">
    <citation type="submission" date="2018-06" db="EMBL/GenBank/DDBJ databases">
        <authorList>
            <person name="Zhirakovskaya E."/>
        </authorList>
    </citation>
    <scope>NUCLEOTIDE SEQUENCE</scope>
</reference>
<feature type="transmembrane region" description="Helical" evidence="1">
    <location>
        <begin position="6"/>
        <end position="29"/>
    </location>
</feature>
<keyword evidence="1" id="KW-1133">Transmembrane helix</keyword>
<feature type="transmembrane region" description="Helical" evidence="1">
    <location>
        <begin position="41"/>
        <end position="61"/>
    </location>
</feature>
<keyword evidence="1" id="KW-0812">Transmembrane</keyword>
<dbReference type="PANTHER" id="PTHR34703:SF1">
    <property type="entry name" value="ANTIPORTER SUBUNIT MNHG2-RELATED"/>
    <property type="match status" value="1"/>
</dbReference>
<dbReference type="AlphaFoldDB" id="A0A3B0UQL3"/>
<name>A0A3B0UQL3_9ZZZZ</name>
<protein>
    <submittedName>
        <fullName evidence="2">Na(+) H(+) antiporter subunit G</fullName>
    </submittedName>
</protein>
<dbReference type="GO" id="GO:0015385">
    <property type="term" value="F:sodium:proton antiporter activity"/>
    <property type="evidence" value="ECO:0007669"/>
    <property type="project" value="TreeGrafter"/>
</dbReference>